<feature type="compositionally biased region" description="Polar residues" evidence="1">
    <location>
        <begin position="145"/>
        <end position="154"/>
    </location>
</feature>
<feature type="region of interest" description="Disordered" evidence="1">
    <location>
        <begin position="408"/>
        <end position="433"/>
    </location>
</feature>
<feature type="compositionally biased region" description="Low complexity" evidence="1">
    <location>
        <begin position="23"/>
        <end position="32"/>
    </location>
</feature>
<name>A0AAV9UT83_9PEZI</name>
<feature type="compositionally biased region" description="Basic and acidic residues" evidence="1">
    <location>
        <begin position="408"/>
        <end position="419"/>
    </location>
</feature>
<gene>
    <name evidence="3" type="ORF">TWF730_009645</name>
</gene>
<evidence type="ECO:0000256" key="1">
    <source>
        <dbReference type="SAM" id="MobiDB-lite"/>
    </source>
</evidence>
<evidence type="ECO:0000313" key="4">
    <source>
        <dbReference type="Proteomes" id="UP001373714"/>
    </source>
</evidence>
<dbReference type="InterPro" id="IPR027417">
    <property type="entry name" value="P-loop_NTPase"/>
</dbReference>
<feature type="compositionally biased region" description="Basic and acidic residues" evidence="1">
    <location>
        <begin position="1084"/>
        <end position="1098"/>
    </location>
</feature>
<dbReference type="CDD" id="cd00009">
    <property type="entry name" value="AAA"/>
    <property type="match status" value="1"/>
</dbReference>
<dbReference type="Pfam" id="PF00004">
    <property type="entry name" value="AAA"/>
    <property type="match status" value="1"/>
</dbReference>
<feature type="domain" description="AAA+ ATPase" evidence="2">
    <location>
        <begin position="715"/>
        <end position="893"/>
    </location>
</feature>
<organism evidence="3 4">
    <name type="scientific">Orbilia blumenaviensis</name>
    <dbReference type="NCBI Taxonomy" id="1796055"/>
    <lineage>
        <taxon>Eukaryota</taxon>
        <taxon>Fungi</taxon>
        <taxon>Dikarya</taxon>
        <taxon>Ascomycota</taxon>
        <taxon>Pezizomycotina</taxon>
        <taxon>Orbiliomycetes</taxon>
        <taxon>Orbiliales</taxon>
        <taxon>Orbiliaceae</taxon>
        <taxon>Orbilia</taxon>
    </lineage>
</organism>
<feature type="region of interest" description="Disordered" evidence="1">
    <location>
        <begin position="655"/>
        <end position="675"/>
    </location>
</feature>
<evidence type="ECO:0000259" key="2">
    <source>
        <dbReference type="SMART" id="SM00382"/>
    </source>
</evidence>
<dbReference type="PANTHER" id="PTHR23389">
    <property type="entry name" value="CHROMOSOME TRANSMISSION FIDELITY FACTOR 18"/>
    <property type="match status" value="1"/>
</dbReference>
<dbReference type="PANTHER" id="PTHR23389:SF21">
    <property type="entry name" value="ATPASE FAMILY AAA DOMAIN-CONTAINING PROTEIN 5"/>
    <property type="match status" value="1"/>
</dbReference>
<dbReference type="EMBL" id="JAVHNS010000007">
    <property type="protein sequence ID" value="KAK6348879.1"/>
    <property type="molecule type" value="Genomic_DNA"/>
</dbReference>
<feature type="compositionally biased region" description="Pro residues" evidence="1">
    <location>
        <begin position="238"/>
        <end position="250"/>
    </location>
</feature>
<evidence type="ECO:0000313" key="3">
    <source>
        <dbReference type="EMBL" id="KAK6348879.1"/>
    </source>
</evidence>
<dbReference type="GO" id="GO:0016887">
    <property type="term" value="F:ATP hydrolysis activity"/>
    <property type="evidence" value="ECO:0007669"/>
    <property type="project" value="InterPro"/>
</dbReference>
<accession>A0AAV9UT83</accession>
<proteinExistence type="predicted"/>
<dbReference type="InterPro" id="IPR003959">
    <property type="entry name" value="ATPase_AAA_core"/>
</dbReference>
<feature type="region of interest" description="Disordered" evidence="1">
    <location>
        <begin position="122"/>
        <end position="357"/>
    </location>
</feature>
<dbReference type="GO" id="GO:0005634">
    <property type="term" value="C:nucleus"/>
    <property type="evidence" value="ECO:0007669"/>
    <property type="project" value="TreeGrafter"/>
</dbReference>
<protein>
    <recommendedName>
        <fullName evidence="2">AAA+ ATPase domain-containing protein</fullName>
    </recommendedName>
</protein>
<keyword evidence="4" id="KW-1185">Reference proteome</keyword>
<dbReference type="SUPFAM" id="SSF52540">
    <property type="entry name" value="P-loop containing nucleoside triphosphate hydrolases"/>
    <property type="match status" value="1"/>
</dbReference>
<dbReference type="GO" id="GO:0005524">
    <property type="term" value="F:ATP binding"/>
    <property type="evidence" value="ECO:0007669"/>
    <property type="project" value="InterPro"/>
</dbReference>
<comment type="caution">
    <text evidence="3">The sequence shown here is derived from an EMBL/GenBank/DDBJ whole genome shotgun (WGS) entry which is preliminary data.</text>
</comment>
<dbReference type="GO" id="GO:0003677">
    <property type="term" value="F:DNA binding"/>
    <property type="evidence" value="ECO:0007669"/>
    <property type="project" value="TreeGrafter"/>
</dbReference>
<reference evidence="3 4" key="1">
    <citation type="submission" date="2019-10" db="EMBL/GenBank/DDBJ databases">
        <authorList>
            <person name="Palmer J.M."/>
        </authorList>
    </citation>
    <scope>NUCLEOTIDE SEQUENCE [LARGE SCALE GENOMIC DNA]</scope>
    <source>
        <strain evidence="3 4">TWF730</strain>
    </source>
</reference>
<feature type="compositionally biased region" description="Basic residues" evidence="1">
    <location>
        <begin position="325"/>
        <end position="335"/>
    </location>
</feature>
<feature type="region of interest" description="Disordered" evidence="1">
    <location>
        <begin position="1079"/>
        <end position="1099"/>
    </location>
</feature>
<feature type="region of interest" description="Disordered" evidence="1">
    <location>
        <begin position="18"/>
        <end position="67"/>
    </location>
</feature>
<feature type="region of interest" description="Disordered" evidence="1">
    <location>
        <begin position="473"/>
        <end position="492"/>
    </location>
</feature>
<dbReference type="Proteomes" id="UP001373714">
    <property type="component" value="Unassembled WGS sequence"/>
</dbReference>
<dbReference type="Gene3D" id="3.40.50.300">
    <property type="entry name" value="P-loop containing nucleotide triphosphate hydrolases"/>
    <property type="match status" value="1"/>
</dbReference>
<sequence length="1364" mass="150318">MGGKKQNSISNFFIEIPPFNKISNSNSNSNSNVAPHSEPEPEPEPTSYEHFQVPSVASEPSLPPPAAEAVPVMTDALLAVSLNDKALHPFFDKEARNAIQLQKTKSSSKADKEPLNLHKILTADDVGKVTKPRKRKANKKDANVEYSSRQSLPSSGFIEGLDGLVHGENKSEGDIPTPSPTHSSEYEDSGTDELLDKRATKKRRNNTGKLISLPTPPRSSEKEAPPAAKITLVGPPVRSSPPPAPPPPATIAPVGTDTPQAPSEGTKRIILHVENQISMTSLPTGPPARSAFDLMKKPLAPAMAKTRSRSASPPPASTTEGPPAKKARTRGRPRKSAVDVDLSLLNSDPPTNAPDEKKPLIVRLNIGKIAAIKLIPPESRPKLVVKLTLSKEKLERFVVKPHPFFAKASERQKPADESIKQPTEPKPPVFKTNPFTFKPKPKFKIEHLPAWPSRENTHVRNISDEEIVANPPSHGLLNISSQKGKTKKSEVTPAESVLEKLRESYLSLHTKYSYEDNSNGPPVAHPTVRIPGRKLLGASDIIKFLRSQIESQRLFGDSVHPAIKELMRKIGNSEELLTAFDKSDCETRTWSSLYEPTASDCVLQTGQEAKELGRWLACMKVTAVDNGTNTKPKAPVLKKKKKPKHDMDDFIVNEDEDDDTMSDLTDPEDAENLPTTGLHFLKGFRNSEIRRRSRATVLSTANLQKKRTGSPPAKLPNAIMLSGPSGVGKTAAVWAAAKEHGFHVFEIHAGTKRGSKEIQELVGDMSRNHLVHQARTQEQTPATDVEQTSASVNSFFAKKVTQPVVQGAAQGGQLKEKANQQQQSLILIEEADTLFAEDVGFWRYIITLIQKSRRPVIITCNDESLIKCIPELDLYAILRFKPASPDLAADYLLCMAAAQGHFLDRAVIRGVYEGYNYDLRKSIAHLSFWCQMAIGDHTWCSRWFYLRDDVDKGNSRNAAGEVKRSISDGSYLPEMESFGRNLVIGDDGRPLEAGEVDEAAVWKDAQDSAGVDLGDRFYHGKLEAWMGAPENTDDPSGSGKGRTLLSAYGDYIESLSMLDAYRGVGVFAYEDELYDIDPTPSGLKDFREDGRDDDKDPSPDALLEVTLVDAERRADPLSTSSLISITGQILARNALRDASRMHMAEDACNALFVPTTEAGIVEMISSNRRFREQHRNKKSEDLRWPFDKVKHGGHSQIDRSTSVLVDTIPYVREIARYDLQNGEIAREMGSLISQRPGGGGGKKRTTRASAYASEGRNRGGARPRGEQYFRGSLGAMIGTGGAGWGEAVFFYTPRAEPEPELETEDEVVERVEVPMVEVQEGMREGEEGVEMVEMVEMMEMVEMVVRPSRRPIIHDDIEEWSSDA</sequence>
<dbReference type="InterPro" id="IPR003593">
    <property type="entry name" value="AAA+_ATPase"/>
</dbReference>
<dbReference type="SMART" id="SM00382">
    <property type="entry name" value="AAA"/>
    <property type="match status" value="1"/>
</dbReference>
<feature type="compositionally biased region" description="Acidic residues" evidence="1">
    <location>
        <begin position="655"/>
        <end position="671"/>
    </location>
</feature>